<accession>A0A1F7XJW3</accession>
<keyword evidence="12 13" id="KW-0472">Membrane</keyword>
<dbReference type="InterPro" id="IPR008915">
    <property type="entry name" value="Peptidase_M50"/>
</dbReference>
<dbReference type="InterPro" id="IPR044537">
    <property type="entry name" value="Rip2-like"/>
</dbReference>
<evidence type="ECO:0000256" key="7">
    <source>
        <dbReference type="ARBA" id="ARBA00022723"/>
    </source>
</evidence>
<evidence type="ECO:0000313" key="16">
    <source>
        <dbReference type="Proteomes" id="UP000177382"/>
    </source>
</evidence>
<dbReference type="GO" id="GO:0005886">
    <property type="term" value="C:plasma membrane"/>
    <property type="evidence" value="ECO:0007669"/>
    <property type="project" value="UniProtKB-SubCell"/>
</dbReference>
<evidence type="ECO:0000256" key="11">
    <source>
        <dbReference type="ARBA" id="ARBA00023049"/>
    </source>
</evidence>
<feature type="transmembrane region" description="Helical" evidence="13">
    <location>
        <begin position="93"/>
        <end position="114"/>
    </location>
</feature>
<keyword evidence="11" id="KW-0482">Metalloprotease</keyword>
<name>A0A1F7XJW3_9BACT</name>
<keyword evidence="8" id="KW-0378">Hydrolase</keyword>
<protein>
    <recommendedName>
        <fullName evidence="14">Peptidase M50 domain-containing protein</fullName>
    </recommendedName>
</protein>
<feature type="transmembrane region" description="Helical" evidence="13">
    <location>
        <begin position="177"/>
        <end position="204"/>
    </location>
</feature>
<dbReference type="EMBL" id="MGFX01000006">
    <property type="protein sequence ID" value="OGM15283.1"/>
    <property type="molecule type" value="Genomic_DNA"/>
</dbReference>
<keyword evidence="9" id="KW-0862">Zinc</keyword>
<proteinExistence type="inferred from homology"/>
<organism evidence="15 16">
    <name type="scientific">Candidatus Woesebacteria bacterium RBG_16_42_24</name>
    <dbReference type="NCBI Taxonomy" id="1802485"/>
    <lineage>
        <taxon>Bacteria</taxon>
        <taxon>Candidatus Woeseibacteriota</taxon>
    </lineage>
</organism>
<evidence type="ECO:0000256" key="6">
    <source>
        <dbReference type="ARBA" id="ARBA00022692"/>
    </source>
</evidence>
<evidence type="ECO:0000256" key="10">
    <source>
        <dbReference type="ARBA" id="ARBA00022989"/>
    </source>
</evidence>
<keyword evidence="10 13" id="KW-1133">Transmembrane helix</keyword>
<gene>
    <name evidence="15" type="ORF">A2V97_01480</name>
</gene>
<dbReference type="PANTHER" id="PTHR35864">
    <property type="entry name" value="ZINC METALLOPROTEASE MJ0611-RELATED"/>
    <property type="match status" value="1"/>
</dbReference>
<comment type="cofactor">
    <cofactor evidence="1">
        <name>Zn(2+)</name>
        <dbReference type="ChEBI" id="CHEBI:29105"/>
    </cofactor>
</comment>
<keyword evidence="4" id="KW-1003">Cell membrane</keyword>
<evidence type="ECO:0000256" key="5">
    <source>
        <dbReference type="ARBA" id="ARBA00022670"/>
    </source>
</evidence>
<evidence type="ECO:0000256" key="8">
    <source>
        <dbReference type="ARBA" id="ARBA00022801"/>
    </source>
</evidence>
<evidence type="ECO:0000256" key="3">
    <source>
        <dbReference type="ARBA" id="ARBA00007931"/>
    </source>
</evidence>
<comment type="subcellular location">
    <subcellularLocation>
        <location evidence="2">Cell membrane</location>
        <topology evidence="2">Multi-pass membrane protein</topology>
    </subcellularLocation>
</comment>
<dbReference type="GO" id="GO:0008237">
    <property type="term" value="F:metallopeptidase activity"/>
    <property type="evidence" value="ECO:0007669"/>
    <property type="project" value="UniProtKB-KW"/>
</dbReference>
<keyword evidence="7" id="KW-0479">Metal-binding</keyword>
<dbReference type="Proteomes" id="UP000177382">
    <property type="component" value="Unassembled WGS sequence"/>
</dbReference>
<feature type="transmembrane region" description="Helical" evidence="13">
    <location>
        <begin position="51"/>
        <end position="72"/>
    </location>
</feature>
<comment type="caution">
    <text evidence="15">The sequence shown here is derived from an EMBL/GenBank/DDBJ whole genome shotgun (WGS) entry which is preliminary data.</text>
</comment>
<dbReference type="CDD" id="cd06158">
    <property type="entry name" value="S2P-M50_like_1"/>
    <property type="match status" value="1"/>
</dbReference>
<evidence type="ECO:0000256" key="12">
    <source>
        <dbReference type="ARBA" id="ARBA00023136"/>
    </source>
</evidence>
<feature type="domain" description="Peptidase M50" evidence="14">
    <location>
        <begin position="134"/>
        <end position="183"/>
    </location>
</feature>
<evidence type="ECO:0000313" key="15">
    <source>
        <dbReference type="EMBL" id="OGM15283.1"/>
    </source>
</evidence>
<comment type="similarity">
    <text evidence="3">Belongs to the peptidase M50B family.</text>
</comment>
<keyword evidence="6 13" id="KW-0812">Transmembrane</keyword>
<evidence type="ECO:0000256" key="1">
    <source>
        <dbReference type="ARBA" id="ARBA00001947"/>
    </source>
</evidence>
<feature type="transmembrane region" description="Helical" evidence="13">
    <location>
        <begin position="126"/>
        <end position="147"/>
    </location>
</feature>
<evidence type="ECO:0000259" key="14">
    <source>
        <dbReference type="Pfam" id="PF02163"/>
    </source>
</evidence>
<dbReference type="InterPro" id="IPR052348">
    <property type="entry name" value="Metallopeptidase_M50B"/>
</dbReference>
<sequence length="218" mass="23848">MITIAFWILAFVVAITIHEAAHAFVADRLGDPTPRLEGRLSLNPIVHYDPIGTTLLFILVLLRALGFPVIPFGWAKPVRFDPYNLANPRRDSALISLAGPSSNLILAVLISLIFRLTYSPFSPASFFYGLALPFIVINVALAIFNLIPIHPLDGGKILVGLLPPKEARETDLFLSRYGMIILFFIIFPTFGGASLVSIVISPIINFLLNLLTPASSII</sequence>
<evidence type="ECO:0000256" key="2">
    <source>
        <dbReference type="ARBA" id="ARBA00004651"/>
    </source>
</evidence>
<dbReference type="AlphaFoldDB" id="A0A1F7XJW3"/>
<dbReference type="Pfam" id="PF02163">
    <property type="entry name" value="Peptidase_M50"/>
    <property type="match status" value="1"/>
</dbReference>
<reference evidence="15 16" key="1">
    <citation type="journal article" date="2016" name="Nat. Commun.">
        <title>Thousands of microbial genomes shed light on interconnected biogeochemical processes in an aquifer system.</title>
        <authorList>
            <person name="Anantharaman K."/>
            <person name="Brown C.T."/>
            <person name="Hug L.A."/>
            <person name="Sharon I."/>
            <person name="Castelle C.J."/>
            <person name="Probst A.J."/>
            <person name="Thomas B.C."/>
            <person name="Singh A."/>
            <person name="Wilkins M.J."/>
            <person name="Karaoz U."/>
            <person name="Brodie E.L."/>
            <person name="Williams K.H."/>
            <person name="Hubbard S.S."/>
            <person name="Banfield J.F."/>
        </authorList>
    </citation>
    <scope>NUCLEOTIDE SEQUENCE [LARGE SCALE GENOMIC DNA]</scope>
</reference>
<evidence type="ECO:0000256" key="4">
    <source>
        <dbReference type="ARBA" id="ARBA00022475"/>
    </source>
</evidence>
<keyword evidence="5" id="KW-0645">Protease</keyword>
<dbReference type="GO" id="GO:0046872">
    <property type="term" value="F:metal ion binding"/>
    <property type="evidence" value="ECO:0007669"/>
    <property type="project" value="UniProtKB-KW"/>
</dbReference>
<dbReference type="PANTHER" id="PTHR35864:SF1">
    <property type="entry name" value="ZINC METALLOPROTEASE YWHC-RELATED"/>
    <property type="match status" value="1"/>
</dbReference>
<evidence type="ECO:0000256" key="13">
    <source>
        <dbReference type="SAM" id="Phobius"/>
    </source>
</evidence>
<evidence type="ECO:0000256" key="9">
    <source>
        <dbReference type="ARBA" id="ARBA00022833"/>
    </source>
</evidence>
<dbReference type="GO" id="GO:0006508">
    <property type="term" value="P:proteolysis"/>
    <property type="evidence" value="ECO:0007669"/>
    <property type="project" value="UniProtKB-KW"/>
</dbReference>